<name>A0A699WKX5_TANCI</name>
<sequence>ARAPNLGPAQEEALVGREPVNLLTLLELLRLLESLVSDGETADVGEVLAHGQLAVYVHRIEGHEGIVLLAHHVSLGVELLIVLLGPPVA</sequence>
<comment type="caution">
    <text evidence="1">The sequence shown here is derived from an EMBL/GenBank/DDBJ whole genome shotgun (WGS) entry which is preliminary data.</text>
</comment>
<proteinExistence type="predicted"/>
<dbReference type="EMBL" id="BKCJ011714244">
    <property type="protein sequence ID" value="GFD48057.1"/>
    <property type="molecule type" value="Genomic_DNA"/>
</dbReference>
<gene>
    <name evidence="1" type="ORF">Tci_920026</name>
</gene>
<reference evidence="1" key="1">
    <citation type="journal article" date="2019" name="Sci. Rep.">
        <title>Draft genome of Tanacetum cinerariifolium, the natural source of mosquito coil.</title>
        <authorList>
            <person name="Yamashiro T."/>
            <person name="Shiraishi A."/>
            <person name="Satake H."/>
            <person name="Nakayama K."/>
        </authorList>
    </citation>
    <scope>NUCLEOTIDE SEQUENCE</scope>
</reference>
<organism evidence="1">
    <name type="scientific">Tanacetum cinerariifolium</name>
    <name type="common">Dalmatian daisy</name>
    <name type="synonym">Chrysanthemum cinerariifolium</name>
    <dbReference type="NCBI Taxonomy" id="118510"/>
    <lineage>
        <taxon>Eukaryota</taxon>
        <taxon>Viridiplantae</taxon>
        <taxon>Streptophyta</taxon>
        <taxon>Embryophyta</taxon>
        <taxon>Tracheophyta</taxon>
        <taxon>Spermatophyta</taxon>
        <taxon>Magnoliopsida</taxon>
        <taxon>eudicotyledons</taxon>
        <taxon>Gunneridae</taxon>
        <taxon>Pentapetalae</taxon>
        <taxon>asterids</taxon>
        <taxon>campanulids</taxon>
        <taxon>Asterales</taxon>
        <taxon>Asteraceae</taxon>
        <taxon>Asteroideae</taxon>
        <taxon>Anthemideae</taxon>
        <taxon>Anthemidinae</taxon>
        <taxon>Tanacetum</taxon>
    </lineage>
</organism>
<evidence type="ECO:0000313" key="1">
    <source>
        <dbReference type="EMBL" id="GFD48057.1"/>
    </source>
</evidence>
<feature type="non-terminal residue" evidence="1">
    <location>
        <position position="1"/>
    </location>
</feature>
<accession>A0A699WKX5</accession>
<protein>
    <submittedName>
        <fullName evidence="1">Uncharacterized protein</fullName>
    </submittedName>
</protein>
<dbReference type="AlphaFoldDB" id="A0A699WKX5"/>